<dbReference type="InterPro" id="IPR027417">
    <property type="entry name" value="P-loop_NTPase"/>
</dbReference>
<sequence>MLSTQERIKWHEFQRIWNKEEVQKMTLQDYHTAGAKERNFAWWIEFNLKTLGDIRGGESIKYGIYNKSKAKFDISRENDSLYDKDGYVWYKKYGDTKDEAFDTIKNAILKIIECVERNEISDIDLIDCGWNTYKWKIAFCYQKIKDSQIVNPQIFPIYKEEILRKIIEKECKRDPKELTIPKMYEIIIDQKPKNINDIFDWDLWKEYGNKKTDEKSANNDDISSETSRISLNQILYGPPGTGKTYHAIDEALKILDCKLDDSREDKKKKFKDFVEQGQIEFITFHQNYGYEEFIEGIKPIVDEPVRDNEGNEIQESVKYKVQDGVFKRICNKAVDNYESVKNNWTYVYNDSDLDDLIRSFMKELRTRIKEKDGVPLYIGDFSVEVVFLNPDDVVFGNSNQWLTSQILKRDYQDFRNGIIKESNDIKRLIKNEKHPYASSYLDIYKSLQKFEEERPELSKNNKRFEEIKPYILIIDEINRGNISKIFGELITLIEPSKRLGKTEELTLTLPYSGESFGVPSNLYIIGTMNTADRSIALMDTALRRRFDFIEMMPSYENLERNIEDEKINLARMLEAINKRIEFLYDREHTIGHAFFIDVKTLDELKKVFQNKIIPLLQEYFYEDYAKINAVLNGNEMVKKDKDKYQKIFSNREAIKNLDLEDKDSYKITDFNEDVWNKSLTYKKIYEEPNNTKNEQSN</sequence>
<dbReference type="AlphaFoldDB" id="A0AA90PJ97"/>
<evidence type="ECO:0000313" key="2">
    <source>
        <dbReference type="EMBL" id="MDO7252357.1"/>
    </source>
</evidence>
<dbReference type="PANTHER" id="PTHR37291:SF1">
    <property type="entry name" value="TYPE IV METHYL-DIRECTED RESTRICTION ENZYME ECOKMCRB SUBUNIT"/>
    <property type="match status" value="1"/>
</dbReference>
<evidence type="ECO:0000313" key="4">
    <source>
        <dbReference type="Proteomes" id="UP001177258"/>
    </source>
</evidence>
<accession>A0AA90PJ97</accession>
<dbReference type="GO" id="GO:0005524">
    <property type="term" value="F:ATP binding"/>
    <property type="evidence" value="ECO:0007669"/>
    <property type="project" value="InterPro"/>
</dbReference>
<proteinExistence type="predicted"/>
<dbReference type="EMBL" id="JAUPEV010000001">
    <property type="protein sequence ID" value="MDO7252357.1"/>
    <property type="molecule type" value="Genomic_DNA"/>
</dbReference>
<dbReference type="PANTHER" id="PTHR37291">
    <property type="entry name" value="5-METHYLCYTOSINE-SPECIFIC RESTRICTION ENZYME B"/>
    <property type="match status" value="1"/>
</dbReference>
<dbReference type="Proteomes" id="UP001177258">
    <property type="component" value="Unassembled WGS sequence"/>
</dbReference>
<evidence type="ECO:0000313" key="5">
    <source>
        <dbReference type="Proteomes" id="UP001240777"/>
    </source>
</evidence>
<dbReference type="Proteomes" id="UP001240777">
    <property type="component" value="Unassembled WGS sequence"/>
</dbReference>
<organism evidence="3 4">
    <name type="scientific">Helicobacter cappadocius</name>
    <dbReference type="NCBI Taxonomy" id="3063998"/>
    <lineage>
        <taxon>Bacteria</taxon>
        <taxon>Pseudomonadati</taxon>
        <taxon>Campylobacterota</taxon>
        <taxon>Epsilonproteobacteria</taxon>
        <taxon>Campylobacterales</taxon>
        <taxon>Helicobacteraceae</taxon>
        <taxon>Helicobacter</taxon>
    </lineage>
</organism>
<evidence type="ECO:0000259" key="1">
    <source>
        <dbReference type="Pfam" id="PF07728"/>
    </source>
</evidence>
<dbReference type="Gene3D" id="3.40.50.300">
    <property type="entry name" value="P-loop containing nucleotide triphosphate hydrolases"/>
    <property type="match status" value="1"/>
</dbReference>
<feature type="domain" description="ATPase dynein-related AAA" evidence="1">
    <location>
        <begin position="468"/>
        <end position="546"/>
    </location>
</feature>
<gene>
    <name evidence="2" type="ORF">Q5I04_00280</name>
    <name evidence="3" type="ORF">Q5I06_00280</name>
</gene>
<protein>
    <submittedName>
        <fullName evidence="3">AAA family ATPase</fullName>
    </submittedName>
</protein>
<dbReference type="Pfam" id="PF07728">
    <property type="entry name" value="AAA_5"/>
    <property type="match status" value="1"/>
</dbReference>
<keyword evidence="5" id="KW-1185">Reference proteome</keyword>
<reference evidence="2 4" key="3">
    <citation type="journal article" date="2024" name="Syst. Appl. Microbiol.">
        <title>Helicobacter cappadocius sp. nov., from lizards: The first psychrotrophic Helicobacter species.</title>
        <authorList>
            <person name="Aydin F."/>
            <person name="Tarhane S."/>
            <person name="Karakaya E."/>
            <person name="Abay S."/>
            <person name="Kayman T."/>
            <person name="Guran O."/>
            <person name="Bozkurt E."/>
            <person name="Uzum N."/>
            <person name="Avci A."/>
            <person name="Olgun K."/>
            <person name="Jablonski D."/>
            <person name="Guran C."/>
            <person name="Burcin Saticioglu I."/>
        </authorList>
    </citation>
    <scope>NUCLEOTIDE SEQUENCE [LARGE SCALE GENOMIC DNA]</scope>
    <source>
        <strain evidence="2">Faydin-H75</strain>
        <strain evidence="4">faydin-H76</strain>
    </source>
</reference>
<name>A0AA90PJ97_9HELI</name>
<reference evidence="3 5" key="1">
    <citation type="submission" date="2023-07" db="EMBL/GenBank/DDBJ databases">
        <title>Unpublished Manusciprt.</title>
        <authorList>
            <person name="Aydin F."/>
            <person name="Tarhane S."/>
            <person name="Saticioglu I.B."/>
            <person name="Karakaya E."/>
            <person name="Abay S."/>
            <person name="Guran O."/>
            <person name="Bozkurt E."/>
            <person name="Uzum N."/>
            <person name="Olgun K."/>
            <person name="Jablonski D."/>
        </authorList>
    </citation>
    <scope>NUCLEOTIDE SEQUENCE</scope>
    <source>
        <strain evidence="5">faydin-H75</strain>
        <strain evidence="3">Faydin-H76</strain>
    </source>
</reference>
<dbReference type="GO" id="GO:0016887">
    <property type="term" value="F:ATP hydrolysis activity"/>
    <property type="evidence" value="ECO:0007669"/>
    <property type="project" value="InterPro"/>
</dbReference>
<dbReference type="SUPFAM" id="SSF52540">
    <property type="entry name" value="P-loop containing nucleoside triphosphate hydrolases"/>
    <property type="match status" value="1"/>
</dbReference>
<dbReference type="InterPro" id="IPR011704">
    <property type="entry name" value="ATPase_dyneun-rel_AAA"/>
</dbReference>
<dbReference type="RefSeq" id="WP_305516202.1">
    <property type="nucleotide sequence ID" value="NZ_JAUPEV010000001.1"/>
</dbReference>
<dbReference type="EMBL" id="JAUYZK010000001">
    <property type="protein sequence ID" value="MDP2538224.1"/>
    <property type="molecule type" value="Genomic_DNA"/>
</dbReference>
<reference evidence="2" key="2">
    <citation type="submission" date="2023-07" db="EMBL/GenBank/DDBJ databases">
        <authorList>
            <person name="Aydin F."/>
            <person name="Tarhane S."/>
            <person name="Saticioglu I.B."/>
            <person name="Karakaya E."/>
            <person name="Abay S."/>
            <person name="Guran O."/>
            <person name="Bozkurt E."/>
            <person name="Uzum N."/>
            <person name="Olgun K."/>
            <person name="Jablonski D."/>
        </authorList>
    </citation>
    <scope>NUCLEOTIDE SEQUENCE</scope>
    <source>
        <strain evidence="2">Faydin-H75</strain>
    </source>
</reference>
<comment type="caution">
    <text evidence="3">The sequence shown here is derived from an EMBL/GenBank/DDBJ whole genome shotgun (WGS) entry which is preliminary data.</text>
</comment>
<dbReference type="InterPro" id="IPR052934">
    <property type="entry name" value="Methyl-DNA_Rec/Restrict_Enz"/>
</dbReference>
<evidence type="ECO:0000313" key="3">
    <source>
        <dbReference type="EMBL" id="MDP2538224.1"/>
    </source>
</evidence>